<evidence type="ECO:0000256" key="2">
    <source>
        <dbReference type="ARBA" id="ARBA00022827"/>
    </source>
</evidence>
<dbReference type="EMBL" id="FNIR01000010">
    <property type="protein sequence ID" value="SDP14553.1"/>
    <property type="molecule type" value="Genomic_DNA"/>
</dbReference>
<evidence type="ECO:0000313" key="5">
    <source>
        <dbReference type="EMBL" id="SDP14553.1"/>
    </source>
</evidence>
<dbReference type="InterPro" id="IPR050446">
    <property type="entry name" value="FAD-oxidoreductase/Apoptosis"/>
</dbReference>
<dbReference type="InterPro" id="IPR023753">
    <property type="entry name" value="FAD/NAD-binding_dom"/>
</dbReference>
<keyword evidence="2" id="KW-0274">FAD</keyword>
<dbReference type="AlphaFoldDB" id="A0A1H0QB02"/>
<dbReference type="Pfam" id="PF07992">
    <property type="entry name" value="Pyr_redox_2"/>
    <property type="match status" value="1"/>
</dbReference>
<keyword evidence="3" id="KW-0560">Oxidoreductase</keyword>
<evidence type="ECO:0000313" key="6">
    <source>
        <dbReference type="Proteomes" id="UP000199088"/>
    </source>
</evidence>
<dbReference type="Gene3D" id="3.50.50.60">
    <property type="entry name" value="FAD/NAD(P)-binding domain"/>
    <property type="match status" value="2"/>
</dbReference>
<dbReference type="PRINTS" id="PR00368">
    <property type="entry name" value="FADPNR"/>
</dbReference>
<keyword evidence="1" id="KW-0285">Flavoprotein</keyword>
<dbReference type="Proteomes" id="UP000199088">
    <property type="component" value="Unassembled WGS sequence"/>
</dbReference>
<accession>A0A1H0QB02</accession>
<dbReference type="GO" id="GO:0012501">
    <property type="term" value="P:programmed cell death"/>
    <property type="evidence" value="ECO:0007669"/>
    <property type="project" value="TreeGrafter"/>
</dbReference>
<dbReference type="SUPFAM" id="SSF51905">
    <property type="entry name" value="FAD/NAD(P)-binding domain"/>
    <property type="match status" value="1"/>
</dbReference>
<dbReference type="GO" id="GO:0005737">
    <property type="term" value="C:cytoplasm"/>
    <property type="evidence" value="ECO:0007669"/>
    <property type="project" value="TreeGrafter"/>
</dbReference>
<protein>
    <submittedName>
        <fullName evidence="5">Pyridine nucleotide-disulphide oxidoreductase</fullName>
    </submittedName>
</protein>
<dbReference type="InterPro" id="IPR036188">
    <property type="entry name" value="FAD/NAD-bd_sf"/>
</dbReference>
<dbReference type="PANTHER" id="PTHR43557:SF4">
    <property type="entry name" value="APOPTOSIS-INDUCING FACTOR 1, MITOCHONDRIAL"/>
    <property type="match status" value="1"/>
</dbReference>
<proteinExistence type="predicted"/>
<feature type="domain" description="FAD/NAD(P)-binding" evidence="4">
    <location>
        <begin position="16"/>
        <end position="308"/>
    </location>
</feature>
<evidence type="ECO:0000259" key="4">
    <source>
        <dbReference type="Pfam" id="PF07992"/>
    </source>
</evidence>
<dbReference type="Gene3D" id="3.30.390.30">
    <property type="match status" value="1"/>
</dbReference>
<gene>
    <name evidence="5" type="ORF">SAMN05660199_03275</name>
</gene>
<keyword evidence="6" id="KW-1185">Reference proteome</keyword>
<dbReference type="GO" id="GO:0033108">
    <property type="term" value="P:mitochondrial respiratory chain complex assembly"/>
    <property type="evidence" value="ECO:0007669"/>
    <property type="project" value="TreeGrafter"/>
</dbReference>
<dbReference type="GO" id="GO:0016174">
    <property type="term" value="F:NAD(P)H oxidase H2O2-forming activity"/>
    <property type="evidence" value="ECO:0007669"/>
    <property type="project" value="TreeGrafter"/>
</dbReference>
<sequence>MSHRRARGTTDQVTTYDYLIIGAGMAADSAARGIREIDTDGSIGVVGEEVDPPVARPSLSKKLWTDPEFTLDDSWLGTDETGAVVQLATRVDAVDRSGHTVTTADGEQIGYRKLLLATGGHPRQLDLPADDRVVHFRTMADYRRLRGLAGEGRHLAVVGGGYIGSELAAALVQNDTRVTFVYPQEFLGGEKYPHDLAEHLTERFTRAGVTVHPTTRVTGGSADAKGVTLTLDDGSTLEVDGVAVGLGIEPATGLAADAGLAVDDGIVVDAFGRTEDPDVYAAGDAASWPDPILGRTRVEHVENATDMGTAVGRVMAADARGREAEPYTHTPSFYSDLFDSGYEAVGTLSADLDMVADWATPPGGDGPAQGVVYYLAGDRLRGVLLWNVWDSTDAARELLAAQRGYTEADLVGAIPTD</sequence>
<evidence type="ECO:0000256" key="3">
    <source>
        <dbReference type="ARBA" id="ARBA00023002"/>
    </source>
</evidence>
<organism evidence="5 6">
    <name type="scientific">Klenkia soli</name>
    <dbReference type="NCBI Taxonomy" id="1052260"/>
    <lineage>
        <taxon>Bacteria</taxon>
        <taxon>Bacillati</taxon>
        <taxon>Actinomycetota</taxon>
        <taxon>Actinomycetes</taxon>
        <taxon>Geodermatophilales</taxon>
        <taxon>Geodermatophilaceae</taxon>
        <taxon>Klenkia</taxon>
    </lineage>
</organism>
<dbReference type="PRINTS" id="PR00469">
    <property type="entry name" value="PNDRDTASEII"/>
</dbReference>
<dbReference type="GO" id="GO:0071949">
    <property type="term" value="F:FAD binding"/>
    <property type="evidence" value="ECO:0007669"/>
    <property type="project" value="TreeGrafter"/>
</dbReference>
<evidence type="ECO:0000256" key="1">
    <source>
        <dbReference type="ARBA" id="ARBA00022630"/>
    </source>
</evidence>
<dbReference type="STRING" id="1052260.SAMN05660199_03275"/>
<reference evidence="6" key="1">
    <citation type="submission" date="2016-10" db="EMBL/GenBank/DDBJ databases">
        <authorList>
            <person name="Varghese N."/>
            <person name="Submissions S."/>
        </authorList>
    </citation>
    <scope>NUCLEOTIDE SEQUENCE [LARGE SCALE GENOMIC DNA]</scope>
    <source>
        <strain evidence="6">DSM 45843</strain>
    </source>
</reference>
<dbReference type="PANTHER" id="PTHR43557">
    <property type="entry name" value="APOPTOSIS-INDUCING FACTOR 1"/>
    <property type="match status" value="1"/>
</dbReference>
<dbReference type="InterPro" id="IPR016156">
    <property type="entry name" value="FAD/NAD-linked_Rdtase_dimer_sf"/>
</dbReference>
<dbReference type="SUPFAM" id="SSF55424">
    <property type="entry name" value="FAD/NAD-linked reductases, dimerisation (C-terminal) domain"/>
    <property type="match status" value="1"/>
</dbReference>
<name>A0A1H0QB02_9ACTN</name>